<dbReference type="EMBL" id="WNYA01000009">
    <property type="protein sequence ID" value="KAG8557141.1"/>
    <property type="molecule type" value="Genomic_DNA"/>
</dbReference>
<dbReference type="PANTHER" id="PTHR11371:SF26">
    <property type="entry name" value="DEOXYRIBONUCLEASE"/>
    <property type="match status" value="1"/>
</dbReference>
<dbReference type="PRINTS" id="PR00130">
    <property type="entry name" value="DNASEI"/>
</dbReference>
<dbReference type="SMART" id="SM00476">
    <property type="entry name" value="DNaseIc"/>
    <property type="match status" value="1"/>
</dbReference>
<evidence type="ECO:0000259" key="7">
    <source>
        <dbReference type="Pfam" id="PF03372"/>
    </source>
</evidence>
<dbReference type="PANTHER" id="PTHR11371">
    <property type="entry name" value="DEOXYRIBONUCLEASE"/>
    <property type="match status" value="1"/>
</dbReference>
<evidence type="ECO:0000313" key="8">
    <source>
        <dbReference type="EMBL" id="KAG8557141.1"/>
    </source>
</evidence>
<organism evidence="8 9">
    <name type="scientific">Engystomops pustulosus</name>
    <name type="common">Tungara frog</name>
    <name type="synonym">Physalaemus pustulosus</name>
    <dbReference type="NCBI Taxonomy" id="76066"/>
    <lineage>
        <taxon>Eukaryota</taxon>
        <taxon>Metazoa</taxon>
        <taxon>Chordata</taxon>
        <taxon>Craniata</taxon>
        <taxon>Vertebrata</taxon>
        <taxon>Euteleostomi</taxon>
        <taxon>Amphibia</taxon>
        <taxon>Batrachia</taxon>
        <taxon>Anura</taxon>
        <taxon>Neobatrachia</taxon>
        <taxon>Hyloidea</taxon>
        <taxon>Leptodactylidae</taxon>
        <taxon>Leiuperinae</taxon>
        <taxon>Engystomops</taxon>
    </lineage>
</organism>
<keyword evidence="9" id="KW-1185">Reference proteome</keyword>
<gene>
    <name evidence="8" type="ORF">GDO81_018347</name>
</gene>
<accession>A0AAV7A708</accession>
<keyword evidence="2" id="KW-0540">Nuclease</keyword>
<keyword evidence="3" id="KW-0732">Signal</keyword>
<dbReference type="CDD" id="cd10282">
    <property type="entry name" value="DNase1"/>
    <property type="match status" value="1"/>
</dbReference>
<comment type="caution">
    <text evidence="8">The sequence shown here is derived from an EMBL/GenBank/DDBJ whole genome shotgun (WGS) entry which is preliminary data.</text>
</comment>
<evidence type="ECO:0000256" key="4">
    <source>
        <dbReference type="ARBA" id="ARBA00022759"/>
    </source>
</evidence>
<dbReference type="InterPro" id="IPR016202">
    <property type="entry name" value="DNase_I"/>
</dbReference>
<dbReference type="InterPro" id="IPR005135">
    <property type="entry name" value="Endo/exonuclease/phosphatase"/>
</dbReference>
<dbReference type="GO" id="GO:0004530">
    <property type="term" value="F:deoxyribonuclease I activity"/>
    <property type="evidence" value="ECO:0007669"/>
    <property type="project" value="TreeGrafter"/>
</dbReference>
<dbReference type="FunFam" id="3.60.10.10:FF:000007">
    <property type="entry name" value="Deoxyribonuclease"/>
    <property type="match status" value="1"/>
</dbReference>
<dbReference type="Pfam" id="PF03372">
    <property type="entry name" value="Exo_endo_phos"/>
    <property type="match status" value="1"/>
</dbReference>
<protein>
    <recommendedName>
        <fullName evidence="7">Endonuclease/exonuclease/phosphatase domain-containing protein</fullName>
    </recommendedName>
</protein>
<dbReference type="Gene3D" id="3.60.10.10">
    <property type="entry name" value="Endonuclease/exonuclease/phosphatase"/>
    <property type="match status" value="1"/>
</dbReference>
<evidence type="ECO:0000256" key="1">
    <source>
        <dbReference type="ARBA" id="ARBA00007359"/>
    </source>
</evidence>
<evidence type="ECO:0000256" key="5">
    <source>
        <dbReference type="ARBA" id="ARBA00022801"/>
    </source>
</evidence>
<proteinExistence type="inferred from homology"/>
<dbReference type="AlphaFoldDB" id="A0AAV7A708"/>
<evidence type="ECO:0000256" key="6">
    <source>
        <dbReference type="ARBA" id="ARBA00023157"/>
    </source>
</evidence>
<dbReference type="InterPro" id="IPR036691">
    <property type="entry name" value="Endo/exonu/phosph_ase_sf"/>
</dbReference>
<sequence length="332" mass="38909">MISDIRVPYKAGFFFKLTLSHILHIRKWRTRQLRVWFPSPFHIHRKKMSCFCFFPSRRGRRMKIASFNARRFGIKKCTDSKVFPIITEIVSRYDITILLEVFDAKEKAAKKLVEQLNNTCENGASYKYIISKPLGRSDYKEQYLFIYREDMVSVKDQYQYEDKQKGDEDAFAREPFIVRFESKKTAVNDFVLIPVHTTPKDSCKEIDELYDVYLVVKEKWGTQNIMLLGDFNADGSYVSAKKMKTIRLRTDKCFHWLISDDKDTTATNTTDCSYDRIVVHDDLYQHVVPDSAKPFNFQQEYKLTDEEALAVSDHYPVEVELAAAKGKATKKK</sequence>
<keyword evidence="4" id="KW-0255">Endonuclease</keyword>
<evidence type="ECO:0000256" key="3">
    <source>
        <dbReference type="ARBA" id="ARBA00022729"/>
    </source>
</evidence>
<dbReference type="GO" id="GO:0006308">
    <property type="term" value="P:DNA catabolic process"/>
    <property type="evidence" value="ECO:0007669"/>
    <property type="project" value="InterPro"/>
</dbReference>
<dbReference type="Proteomes" id="UP000824782">
    <property type="component" value="Unassembled WGS sequence"/>
</dbReference>
<evidence type="ECO:0000313" key="9">
    <source>
        <dbReference type="Proteomes" id="UP000824782"/>
    </source>
</evidence>
<name>A0AAV7A708_ENGPU</name>
<evidence type="ECO:0000256" key="2">
    <source>
        <dbReference type="ARBA" id="ARBA00022722"/>
    </source>
</evidence>
<dbReference type="GO" id="GO:0003677">
    <property type="term" value="F:DNA binding"/>
    <property type="evidence" value="ECO:0007669"/>
    <property type="project" value="TreeGrafter"/>
</dbReference>
<keyword evidence="5" id="KW-0378">Hydrolase</keyword>
<feature type="domain" description="Endonuclease/exonuclease/phosphatase" evidence="7">
    <location>
        <begin position="86"/>
        <end position="314"/>
    </location>
</feature>
<reference evidence="8" key="1">
    <citation type="thesis" date="2020" institute="ProQuest LLC" country="789 East Eisenhower Parkway, Ann Arbor, MI, USA">
        <title>Comparative Genomics and Chromosome Evolution.</title>
        <authorList>
            <person name="Mudd A.B."/>
        </authorList>
    </citation>
    <scope>NUCLEOTIDE SEQUENCE</scope>
    <source>
        <strain evidence="8">237g6f4</strain>
        <tissue evidence="8">Blood</tissue>
    </source>
</reference>
<keyword evidence="6" id="KW-1015">Disulfide bond</keyword>
<dbReference type="SUPFAM" id="SSF56219">
    <property type="entry name" value="DNase I-like"/>
    <property type="match status" value="1"/>
</dbReference>
<comment type="similarity">
    <text evidence="1">Belongs to the DNase I family.</text>
</comment>
<dbReference type="GO" id="GO:0005634">
    <property type="term" value="C:nucleus"/>
    <property type="evidence" value="ECO:0007669"/>
    <property type="project" value="TreeGrafter"/>
</dbReference>